<proteinExistence type="predicted"/>
<protein>
    <submittedName>
        <fullName evidence="1">Uncharacterized protein</fullName>
    </submittedName>
</protein>
<keyword evidence="2" id="KW-1185">Reference proteome</keyword>
<sequence>MDISSQFLVVVQLLQMLKTVPLVIPLPKIGDCIDSFIDKVISDRFCTTILGHLSIVKKRPDKVGGFSRKIRLLQQTTTL</sequence>
<evidence type="ECO:0000313" key="2">
    <source>
        <dbReference type="Proteomes" id="UP000621307"/>
    </source>
</evidence>
<organism evidence="1 2">
    <name type="scientific">Nostoc parmelioides FACHB-3921</name>
    <dbReference type="NCBI Taxonomy" id="2692909"/>
    <lineage>
        <taxon>Bacteria</taxon>
        <taxon>Bacillati</taxon>
        <taxon>Cyanobacteriota</taxon>
        <taxon>Cyanophyceae</taxon>
        <taxon>Nostocales</taxon>
        <taxon>Nostocaceae</taxon>
        <taxon>Nostoc</taxon>
    </lineage>
</organism>
<evidence type="ECO:0000313" key="1">
    <source>
        <dbReference type="EMBL" id="MBD2250528.1"/>
    </source>
</evidence>
<accession>A0ABR8B8T3</accession>
<gene>
    <name evidence="1" type="ORF">H6G14_04280</name>
</gene>
<reference evidence="1 2" key="1">
    <citation type="journal article" date="2020" name="ISME J.">
        <title>Comparative genomics reveals insights into cyanobacterial evolution and habitat adaptation.</title>
        <authorList>
            <person name="Chen M.Y."/>
            <person name="Teng W.K."/>
            <person name="Zhao L."/>
            <person name="Hu C.X."/>
            <person name="Zhou Y.K."/>
            <person name="Han B.P."/>
            <person name="Song L.R."/>
            <person name="Shu W.S."/>
        </authorList>
    </citation>
    <scope>NUCLEOTIDE SEQUENCE [LARGE SCALE GENOMIC DNA]</scope>
    <source>
        <strain evidence="1 2">FACHB-3921</strain>
    </source>
</reference>
<comment type="caution">
    <text evidence="1">The sequence shown here is derived from an EMBL/GenBank/DDBJ whole genome shotgun (WGS) entry which is preliminary data.</text>
</comment>
<dbReference type="RefSeq" id="WP_190565902.1">
    <property type="nucleotide sequence ID" value="NZ_JACJQL010000003.1"/>
</dbReference>
<dbReference type="Proteomes" id="UP000621307">
    <property type="component" value="Unassembled WGS sequence"/>
</dbReference>
<dbReference type="EMBL" id="JACJQL010000003">
    <property type="protein sequence ID" value="MBD2250528.1"/>
    <property type="molecule type" value="Genomic_DNA"/>
</dbReference>
<name>A0ABR8B8T3_9NOSO</name>